<dbReference type="EMBL" id="KB743139">
    <property type="protein sequence ID" value="EOB01076.1"/>
    <property type="molecule type" value="Genomic_DNA"/>
</dbReference>
<keyword evidence="2" id="KW-1185">Reference proteome</keyword>
<organism evidence="1 2">
    <name type="scientific">Anas platyrhynchos</name>
    <name type="common">Mallard</name>
    <name type="synonym">Anas boschas</name>
    <dbReference type="NCBI Taxonomy" id="8839"/>
    <lineage>
        <taxon>Eukaryota</taxon>
        <taxon>Metazoa</taxon>
        <taxon>Chordata</taxon>
        <taxon>Craniata</taxon>
        <taxon>Vertebrata</taxon>
        <taxon>Euteleostomi</taxon>
        <taxon>Archelosauria</taxon>
        <taxon>Archosauria</taxon>
        <taxon>Dinosauria</taxon>
        <taxon>Saurischia</taxon>
        <taxon>Theropoda</taxon>
        <taxon>Coelurosauria</taxon>
        <taxon>Aves</taxon>
        <taxon>Neognathae</taxon>
        <taxon>Galloanserae</taxon>
        <taxon>Anseriformes</taxon>
        <taxon>Anatidae</taxon>
        <taxon>Anatinae</taxon>
        <taxon>Anas</taxon>
    </lineage>
</organism>
<proteinExistence type="predicted"/>
<name>R0JU99_ANAPL</name>
<dbReference type="AlphaFoldDB" id="R0JU99"/>
<accession>R0JU99</accession>
<gene>
    <name evidence="1" type="ORF">Anapl_00423</name>
</gene>
<reference evidence="2" key="1">
    <citation type="journal article" date="2013" name="Nat. Genet.">
        <title>The duck genome and transcriptome provide insight into an avian influenza virus reservoir species.</title>
        <authorList>
            <person name="Huang Y."/>
            <person name="Li Y."/>
            <person name="Burt D.W."/>
            <person name="Chen H."/>
            <person name="Zhang Y."/>
            <person name="Qian W."/>
            <person name="Kim H."/>
            <person name="Gan S."/>
            <person name="Zhao Y."/>
            <person name="Li J."/>
            <person name="Yi K."/>
            <person name="Feng H."/>
            <person name="Zhu P."/>
            <person name="Li B."/>
            <person name="Liu Q."/>
            <person name="Fairley S."/>
            <person name="Magor K.E."/>
            <person name="Du Z."/>
            <person name="Hu X."/>
            <person name="Goodman L."/>
            <person name="Tafer H."/>
            <person name="Vignal A."/>
            <person name="Lee T."/>
            <person name="Kim K.W."/>
            <person name="Sheng Z."/>
            <person name="An Y."/>
            <person name="Searle S."/>
            <person name="Herrero J."/>
            <person name="Groenen M.A."/>
            <person name="Crooijmans R.P."/>
            <person name="Faraut T."/>
            <person name="Cai Q."/>
            <person name="Webster R.G."/>
            <person name="Aldridge J.R."/>
            <person name="Warren W.C."/>
            <person name="Bartschat S."/>
            <person name="Kehr S."/>
            <person name="Marz M."/>
            <person name="Stadler P.F."/>
            <person name="Smith J."/>
            <person name="Kraus R.H."/>
            <person name="Zhao Y."/>
            <person name="Ren L."/>
            <person name="Fei J."/>
            <person name="Morisson M."/>
            <person name="Kaiser P."/>
            <person name="Griffin D.K."/>
            <person name="Rao M."/>
            <person name="Pitel F."/>
            <person name="Wang J."/>
            <person name="Li N."/>
        </authorList>
    </citation>
    <scope>NUCLEOTIDE SEQUENCE [LARGE SCALE GENOMIC DNA]</scope>
</reference>
<evidence type="ECO:0000313" key="1">
    <source>
        <dbReference type="EMBL" id="EOB01076.1"/>
    </source>
</evidence>
<sequence>MINNYLQELQKEFCAAQEGAKGKIKANIKVPGSRSDLKGQEMDQEKPEGLSPALLENMSQSYKHVPGRLKTNKTTCQAYVLIFGGNVFPKMKAEVSENSPKFREIRDGTGEREKWGTHLERQLSVENKNISTCGHSRAFKEISKLQPYKLYKLLSTFLQNRYSLMVFGTQMSISLESTAESNYEAQSVDTLVTQGFPQLAENISKCPGKARLTCALFTAQAVCRPQLALSISLRKEPPSFIPAAD</sequence>
<dbReference type="Proteomes" id="UP000296049">
    <property type="component" value="Unassembled WGS sequence"/>
</dbReference>
<protein>
    <submittedName>
        <fullName evidence="1">Uncharacterized protein</fullName>
    </submittedName>
</protein>
<evidence type="ECO:0000313" key="2">
    <source>
        <dbReference type="Proteomes" id="UP000296049"/>
    </source>
</evidence>